<dbReference type="Proteomes" id="UP001595476">
    <property type="component" value="Unassembled WGS sequence"/>
</dbReference>
<evidence type="ECO:0000313" key="2">
    <source>
        <dbReference type="EMBL" id="MFC3151631.1"/>
    </source>
</evidence>
<dbReference type="SUPFAM" id="SSF88874">
    <property type="entry name" value="Receptor-binding domain of short tail fibre protein gp12"/>
    <property type="match status" value="1"/>
</dbReference>
<dbReference type="Gene3D" id="3.90.1340.10">
    <property type="entry name" value="Phage tail collar domain"/>
    <property type="match status" value="1"/>
</dbReference>
<reference evidence="3" key="1">
    <citation type="journal article" date="2019" name="Int. J. Syst. Evol. Microbiol.">
        <title>The Global Catalogue of Microorganisms (GCM) 10K type strain sequencing project: providing services to taxonomists for standard genome sequencing and annotation.</title>
        <authorList>
            <consortium name="The Broad Institute Genomics Platform"/>
            <consortium name="The Broad Institute Genome Sequencing Center for Infectious Disease"/>
            <person name="Wu L."/>
            <person name="Ma J."/>
        </authorList>
    </citation>
    <scope>NUCLEOTIDE SEQUENCE [LARGE SCALE GENOMIC DNA]</scope>
    <source>
        <strain evidence="3">KCTC 52438</strain>
    </source>
</reference>
<organism evidence="2 3">
    <name type="scientific">Litoribrevibacter euphylliae</name>
    <dbReference type="NCBI Taxonomy" id="1834034"/>
    <lineage>
        <taxon>Bacteria</taxon>
        <taxon>Pseudomonadati</taxon>
        <taxon>Pseudomonadota</taxon>
        <taxon>Gammaproteobacteria</taxon>
        <taxon>Oceanospirillales</taxon>
        <taxon>Oceanospirillaceae</taxon>
        <taxon>Litoribrevibacter</taxon>
    </lineage>
</organism>
<dbReference type="Pfam" id="PF07484">
    <property type="entry name" value="Collar"/>
    <property type="match status" value="1"/>
</dbReference>
<evidence type="ECO:0000313" key="3">
    <source>
        <dbReference type="Proteomes" id="UP001595476"/>
    </source>
</evidence>
<evidence type="ECO:0000259" key="1">
    <source>
        <dbReference type="Pfam" id="PF07484"/>
    </source>
</evidence>
<name>A0ABV7HJE9_9GAMM</name>
<comment type="caution">
    <text evidence="2">The sequence shown here is derived from an EMBL/GenBank/DDBJ whole genome shotgun (WGS) entry which is preliminary data.</text>
</comment>
<dbReference type="InterPro" id="IPR037053">
    <property type="entry name" value="Phage_tail_collar_dom_sf"/>
</dbReference>
<accession>A0ABV7HJE9</accession>
<dbReference type="EMBL" id="JBHRSZ010000004">
    <property type="protein sequence ID" value="MFC3151631.1"/>
    <property type="molecule type" value="Genomic_DNA"/>
</dbReference>
<feature type="domain" description="Phage tail collar" evidence="1">
    <location>
        <begin position="8"/>
        <end position="64"/>
    </location>
</feature>
<sequence length="210" mass="21996">MSADPYLGEIELYGGNFAPRNTMLCNGQIQAIVENEALFSLLGTIYGGNGRVDFGLPDLRCRTPVGWGNGPGLPTLVQGQKFGTMTHQLGIREMPSHTHIASAGKDGQTVTATTKVNAAMGEGDTNSPEGAYWAVGSIPVGLTNTPVSKGYSTKSSTKMASDAIEVAVPFNSLPAPTIEYAGGGLSFGICQPSLTLTFTICFQGIYPSRN</sequence>
<gene>
    <name evidence="2" type="ORF">ACFOEK_11395</name>
</gene>
<dbReference type="RefSeq" id="WP_386720754.1">
    <property type="nucleotide sequence ID" value="NZ_JBHRSZ010000004.1"/>
</dbReference>
<proteinExistence type="predicted"/>
<keyword evidence="3" id="KW-1185">Reference proteome</keyword>
<protein>
    <submittedName>
        <fullName evidence="2">Phage tail protein</fullName>
    </submittedName>
</protein>
<dbReference type="InterPro" id="IPR011083">
    <property type="entry name" value="Phage_tail_collar_dom"/>
</dbReference>